<proteinExistence type="predicted"/>
<accession>A0A026W0L4</accession>
<dbReference type="PANTHER" id="PTHR13513:SF9">
    <property type="entry name" value="E3 UBIQUITIN-PROTEIN LIGASE UBR7-RELATED"/>
    <property type="match status" value="1"/>
</dbReference>
<evidence type="ECO:0000313" key="7">
    <source>
        <dbReference type="Proteomes" id="UP000053097"/>
    </source>
</evidence>
<keyword evidence="2" id="KW-0863">Zinc-finger</keyword>
<name>A0A026W0L4_OOCBI</name>
<dbReference type="SMART" id="SM00396">
    <property type="entry name" value="ZnF_UBR1"/>
    <property type="match status" value="1"/>
</dbReference>
<dbReference type="Gene3D" id="3.30.40.10">
    <property type="entry name" value="Zinc/RING finger domain, C3HC4 (zinc finger)"/>
    <property type="match status" value="1"/>
</dbReference>
<dbReference type="OMA" id="GAMVYNH"/>
<dbReference type="Pfam" id="PF02207">
    <property type="entry name" value="zf-UBR"/>
    <property type="match status" value="1"/>
</dbReference>
<keyword evidence="3" id="KW-0862">Zinc</keyword>
<organism evidence="6 7">
    <name type="scientific">Ooceraea biroi</name>
    <name type="common">Clonal raider ant</name>
    <name type="synonym">Cerapachys biroi</name>
    <dbReference type="NCBI Taxonomy" id="2015173"/>
    <lineage>
        <taxon>Eukaryota</taxon>
        <taxon>Metazoa</taxon>
        <taxon>Ecdysozoa</taxon>
        <taxon>Arthropoda</taxon>
        <taxon>Hexapoda</taxon>
        <taxon>Insecta</taxon>
        <taxon>Pterygota</taxon>
        <taxon>Neoptera</taxon>
        <taxon>Endopterygota</taxon>
        <taxon>Hymenoptera</taxon>
        <taxon>Apocrita</taxon>
        <taxon>Aculeata</taxon>
        <taxon>Formicoidea</taxon>
        <taxon>Formicidae</taxon>
        <taxon>Dorylinae</taxon>
        <taxon>Ooceraea</taxon>
    </lineage>
</organism>
<sequence>MSDKLAESVDDDNSVTMLDVLQEENQLEEDAYAVLGASDDQNCTYSKGYIRQALYACKTCCCNKIPAAVCLACSFHCHEGHELVELYTKRHFRCDCGNSKFDGKECNLDKVITATNTENKYNQNFYGVYCTCARPYPDPEGDEDDMLQCIICEDWYHSKHLECDNGVPAYNTYDEMICAGCMRKHNFLWRYASKYAAYKIITIIASLLMFDLGLVLKNSDSKSVAAAKDEEVEISELPKGCQMPKLNCTNTKGSCFWMEGWRTALCACEECKSLYNAKDIAFLLDPKDSVQAYEEAGKMNKKESQYEKGMKALASMGHVQKLTAIEEYNNMKERLMQYLQKFAENKKVVREEDIKEFFSEMESKKRPKVIVPTYCR</sequence>
<gene>
    <name evidence="6" type="ORF">X777_12142</name>
</gene>
<evidence type="ECO:0000256" key="2">
    <source>
        <dbReference type="ARBA" id="ARBA00022771"/>
    </source>
</evidence>
<dbReference type="InterPro" id="IPR003126">
    <property type="entry name" value="Znf_UBR"/>
</dbReference>
<dbReference type="GO" id="GO:0008270">
    <property type="term" value="F:zinc ion binding"/>
    <property type="evidence" value="ECO:0007669"/>
    <property type="project" value="UniProtKB-KW"/>
</dbReference>
<dbReference type="STRING" id="2015173.A0A026W0L4"/>
<evidence type="ECO:0000256" key="1">
    <source>
        <dbReference type="ARBA" id="ARBA00022723"/>
    </source>
</evidence>
<dbReference type="PANTHER" id="PTHR13513">
    <property type="entry name" value="E3 UBIQUITIN-PROTEIN LIGASE UBR7"/>
    <property type="match status" value="1"/>
</dbReference>
<dbReference type="EMBL" id="KK107503">
    <property type="protein sequence ID" value="EZA49597.1"/>
    <property type="molecule type" value="Genomic_DNA"/>
</dbReference>
<evidence type="ECO:0000259" key="5">
    <source>
        <dbReference type="PROSITE" id="PS51157"/>
    </source>
</evidence>
<dbReference type="Proteomes" id="UP000053097">
    <property type="component" value="Unassembled WGS sequence"/>
</dbReference>
<dbReference type="SUPFAM" id="SSF57903">
    <property type="entry name" value="FYVE/PHD zinc finger"/>
    <property type="match status" value="1"/>
</dbReference>
<dbReference type="CDD" id="cd15542">
    <property type="entry name" value="PHD_UBR7"/>
    <property type="match status" value="1"/>
</dbReference>
<keyword evidence="7" id="KW-1185">Reference proteome</keyword>
<dbReference type="InterPro" id="IPR013083">
    <property type="entry name" value="Znf_RING/FYVE/PHD"/>
</dbReference>
<reference evidence="6 7" key="1">
    <citation type="journal article" date="2014" name="Curr. Biol.">
        <title>The genome of the clonal raider ant Cerapachys biroi.</title>
        <authorList>
            <person name="Oxley P.R."/>
            <person name="Ji L."/>
            <person name="Fetter-Pruneda I."/>
            <person name="McKenzie S.K."/>
            <person name="Li C."/>
            <person name="Hu H."/>
            <person name="Zhang G."/>
            <person name="Kronauer D.J."/>
        </authorList>
    </citation>
    <scope>NUCLEOTIDE SEQUENCE [LARGE SCALE GENOMIC DNA]</scope>
</reference>
<feature type="zinc finger region" description="UBR-type" evidence="4">
    <location>
        <begin position="41"/>
        <end position="111"/>
    </location>
</feature>
<feature type="domain" description="UBR-type" evidence="5">
    <location>
        <begin position="41"/>
        <end position="111"/>
    </location>
</feature>
<dbReference type="PROSITE" id="PS51157">
    <property type="entry name" value="ZF_UBR"/>
    <property type="match status" value="1"/>
</dbReference>
<protein>
    <submittedName>
        <fullName evidence="6">Putative E3 ubiquitin-protein ligase UBR7</fullName>
    </submittedName>
</protein>
<dbReference type="AlphaFoldDB" id="A0A026W0L4"/>
<dbReference type="CDD" id="cd19677">
    <property type="entry name" value="UBR-box_UBR7"/>
    <property type="match status" value="1"/>
</dbReference>
<dbReference type="GO" id="GO:0061630">
    <property type="term" value="F:ubiquitin protein ligase activity"/>
    <property type="evidence" value="ECO:0007669"/>
    <property type="project" value="InterPro"/>
</dbReference>
<evidence type="ECO:0000313" key="6">
    <source>
        <dbReference type="EMBL" id="EZA49597.1"/>
    </source>
</evidence>
<evidence type="ECO:0000256" key="3">
    <source>
        <dbReference type="ARBA" id="ARBA00022833"/>
    </source>
</evidence>
<dbReference type="InterPro" id="IPR040204">
    <property type="entry name" value="UBR7"/>
</dbReference>
<dbReference type="GO" id="GO:0005737">
    <property type="term" value="C:cytoplasm"/>
    <property type="evidence" value="ECO:0007669"/>
    <property type="project" value="TreeGrafter"/>
</dbReference>
<evidence type="ECO:0000256" key="4">
    <source>
        <dbReference type="PROSITE-ProRule" id="PRU00508"/>
    </source>
</evidence>
<dbReference type="InterPro" id="IPR047506">
    <property type="entry name" value="UBR7-like_UBR-box"/>
</dbReference>
<dbReference type="OrthoDB" id="10262564at2759"/>
<keyword evidence="1" id="KW-0479">Metal-binding</keyword>
<dbReference type="InterPro" id="IPR011011">
    <property type="entry name" value="Znf_FYVE_PHD"/>
</dbReference>